<evidence type="ECO:0000313" key="1">
    <source>
        <dbReference type="EMBL" id="ARU63672.1"/>
    </source>
</evidence>
<sequence length="111" mass="12768">MKKGLLALAGLLVVVIVVLFLIPREDPVDYLYREFPQTQGWGNLKVVTVTESDEVVALEVTFDVDKTFQAHEKWIIKDRSKLQEVPGGQFEKWHGYVYLVKDGLFTWEAVE</sequence>
<gene>
    <name evidence="1" type="ORF">CBW65_23610</name>
</gene>
<accession>A0A1Y0ISQ8</accession>
<evidence type="ECO:0000313" key="2">
    <source>
        <dbReference type="Proteomes" id="UP000195437"/>
    </source>
</evidence>
<protein>
    <submittedName>
        <fullName evidence="1">Uncharacterized protein</fullName>
    </submittedName>
</protein>
<dbReference type="RefSeq" id="WP_087459007.1">
    <property type="nucleotide sequence ID" value="NZ_CP021434.1"/>
</dbReference>
<dbReference type="AlphaFoldDB" id="A0A1Y0ISQ8"/>
<keyword evidence="2" id="KW-1185">Reference proteome</keyword>
<name>A0A1Y0ISQ8_9BACL</name>
<dbReference type="EMBL" id="CP021434">
    <property type="protein sequence ID" value="ARU63672.1"/>
    <property type="molecule type" value="Genomic_DNA"/>
</dbReference>
<organism evidence="1 2">
    <name type="scientific">Tumebacillus avium</name>
    <dbReference type="NCBI Taxonomy" id="1903704"/>
    <lineage>
        <taxon>Bacteria</taxon>
        <taxon>Bacillati</taxon>
        <taxon>Bacillota</taxon>
        <taxon>Bacilli</taxon>
        <taxon>Bacillales</taxon>
        <taxon>Alicyclobacillaceae</taxon>
        <taxon>Tumebacillus</taxon>
    </lineage>
</organism>
<proteinExistence type="predicted"/>
<dbReference type="KEGG" id="tum:CBW65_23610"/>
<reference evidence="2" key="1">
    <citation type="submission" date="2017-05" db="EMBL/GenBank/DDBJ databases">
        <authorList>
            <person name="Sung H."/>
        </authorList>
    </citation>
    <scope>NUCLEOTIDE SEQUENCE [LARGE SCALE GENOMIC DNA]</scope>
    <source>
        <strain evidence="2">AR23208</strain>
    </source>
</reference>
<dbReference type="OrthoDB" id="2627489at2"/>
<dbReference type="Proteomes" id="UP000195437">
    <property type="component" value="Chromosome"/>
</dbReference>